<comment type="similarity">
    <text evidence="17">Belongs to the peroxidase family. Classical plant (class III) peroxidase subfamily.</text>
</comment>
<comment type="cofactor">
    <cofactor evidence="14 17">
        <name>Ca(2+)</name>
        <dbReference type="ChEBI" id="CHEBI:29108"/>
    </cofactor>
    <text evidence="14 17">Binds 2 calcium ions per subunit.</text>
</comment>
<evidence type="ECO:0000256" key="9">
    <source>
        <dbReference type="ARBA" id="ARBA00023157"/>
    </source>
</evidence>
<feature type="disulfide bond" evidence="16">
    <location>
        <begin position="194"/>
        <end position="225"/>
    </location>
</feature>
<feature type="binding site" description="axial binding residue" evidence="14">
    <location>
        <position position="187"/>
    </location>
    <ligand>
        <name>heme b</name>
        <dbReference type="ChEBI" id="CHEBI:60344"/>
    </ligand>
    <ligandPart>
        <name>Fe</name>
        <dbReference type="ChEBI" id="CHEBI:18248"/>
    </ligandPart>
</feature>
<feature type="binding site" evidence="14">
    <location>
        <position position="238"/>
    </location>
    <ligand>
        <name>Ca(2+)</name>
        <dbReference type="ChEBI" id="CHEBI:29108"/>
        <label>2</label>
    </ligand>
</feature>
<feature type="binding site" evidence="14">
    <location>
        <position position="246"/>
    </location>
    <ligand>
        <name>Ca(2+)</name>
        <dbReference type="ChEBI" id="CHEBI:29108"/>
        <label>2</label>
    </ligand>
</feature>
<keyword evidence="20" id="KW-1185">Reference proteome</keyword>
<feature type="binding site" evidence="14">
    <location>
        <position position="69"/>
    </location>
    <ligand>
        <name>Ca(2+)</name>
        <dbReference type="ChEBI" id="CHEBI:29108"/>
        <label>1</label>
    </ligand>
</feature>
<proteinExistence type="inferred from homology"/>
<organism evidence="19 20">
    <name type="scientific">Spirodela intermedia</name>
    <name type="common">Intermediate duckweed</name>
    <dbReference type="NCBI Taxonomy" id="51605"/>
    <lineage>
        <taxon>Eukaryota</taxon>
        <taxon>Viridiplantae</taxon>
        <taxon>Streptophyta</taxon>
        <taxon>Embryophyta</taxon>
        <taxon>Tracheophyta</taxon>
        <taxon>Spermatophyta</taxon>
        <taxon>Magnoliopsida</taxon>
        <taxon>Liliopsida</taxon>
        <taxon>Araceae</taxon>
        <taxon>Lemnoideae</taxon>
        <taxon>Spirodela</taxon>
    </lineage>
</organism>
<evidence type="ECO:0000256" key="10">
    <source>
        <dbReference type="ARBA" id="ARBA00023180"/>
    </source>
</evidence>
<keyword evidence="4 17" id="KW-0349">Heme</keyword>
<feature type="domain" description="Plant heme peroxidase family profile" evidence="18">
    <location>
        <begin position="22"/>
        <end position="318"/>
    </location>
</feature>
<evidence type="ECO:0000256" key="5">
    <source>
        <dbReference type="ARBA" id="ARBA00022723"/>
    </source>
</evidence>
<dbReference type="InterPro" id="IPR000823">
    <property type="entry name" value="Peroxidase_pln"/>
</dbReference>
<dbReference type="SUPFAM" id="SSF48113">
    <property type="entry name" value="Heme-dependent peroxidases"/>
    <property type="match status" value="1"/>
</dbReference>
<evidence type="ECO:0000256" key="13">
    <source>
        <dbReference type="PIRSR" id="PIRSR600823-2"/>
    </source>
</evidence>
<dbReference type="Gene3D" id="1.10.420.10">
    <property type="entry name" value="Peroxidase, domain 2"/>
    <property type="match status" value="1"/>
</dbReference>
<dbReference type="GO" id="GO:0042744">
    <property type="term" value="P:hydrogen peroxide catabolic process"/>
    <property type="evidence" value="ECO:0007669"/>
    <property type="project" value="UniProtKB-KW"/>
</dbReference>
<dbReference type="OrthoDB" id="2113341at2759"/>
<protein>
    <recommendedName>
        <fullName evidence="17">Peroxidase</fullName>
        <ecNumber evidence="17">1.11.1.7</ecNumber>
    </recommendedName>
</protein>
<evidence type="ECO:0000256" key="7">
    <source>
        <dbReference type="ARBA" id="ARBA00023002"/>
    </source>
</evidence>
<evidence type="ECO:0000256" key="3">
    <source>
        <dbReference type="ARBA" id="ARBA00022559"/>
    </source>
</evidence>
<comment type="subcellular location">
    <subcellularLocation>
        <location evidence="17">Secreted</location>
    </subcellularLocation>
</comment>
<feature type="binding site" evidence="14">
    <location>
        <position position="67"/>
    </location>
    <ligand>
        <name>Ca(2+)</name>
        <dbReference type="ChEBI" id="CHEBI:29108"/>
        <label>1</label>
    </ligand>
</feature>
<evidence type="ECO:0000256" key="16">
    <source>
        <dbReference type="PIRSR" id="PIRSR600823-5"/>
    </source>
</evidence>
<keyword evidence="8 14" id="KW-0408">Iron</keyword>
<evidence type="ECO:0000256" key="2">
    <source>
        <dbReference type="ARBA" id="ARBA00006873"/>
    </source>
</evidence>
<sequence>MMKWITVIVVLAVIPVMCSGDCLKIGFYDKTCPSAEKLVRKAVASVFASNPGIAAGLIRMHFHDCFVRGCDASVLLNTTPGNPSEKDALPNLSLRGFEVIDAAKAAIEAACPDVVSCADILTFAARDSAALAGNISYQVPAGRRDGVVSNISEVNLPSPFANASDLIRRFAQKNLTPDELVTLSGAHSIGISHCGAFLNRIFRNGSSQIDPTLSLSYAELLQAKCTPTPLANTTVRLDLITADVLDNKYYLGLENNLGLFTSDHALTTVAALKAAVEVNARNPAVWAEKFKRASVKMGRIEVLTGKEGEIRKQCSVINSRPRLAVE</sequence>
<evidence type="ECO:0000256" key="8">
    <source>
        <dbReference type="ARBA" id="ARBA00023004"/>
    </source>
</evidence>
<dbReference type="FunFam" id="1.10.520.10:FF:000001">
    <property type="entry name" value="Peroxidase"/>
    <property type="match status" value="1"/>
</dbReference>
<dbReference type="PROSITE" id="PS00436">
    <property type="entry name" value="PEROXIDASE_2"/>
    <property type="match status" value="1"/>
</dbReference>
<dbReference type="EMBL" id="LR746264">
    <property type="protein sequence ID" value="CAA7388367.1"/>
    <property type="molecule type" value="Genomic_DNA"/>
</dbReference>
<feature type="disulfide bond" evidence="16">
    <location>
        <begin position="32"/>
        <end position="111"/>
    </location>
</feature>
<dbReference type="InterPro" id="IPR010255">
    <property type="entry name" value="Haem_peroxidase_sf"/>
</dbReference>
<dbReference type="Pfam" id="PF00141">
    <property type="entry name" value="peroxidase"/>
    <property type="match status" value="1"/>
</dbReference>
<feature type="disulfide bond" evidence="16">
    <location>
        <begin position="117"/>
        <end position="314"/>
    </location>
</feature>
<keyword evidence="7 17" id="KW-0560">Oxidoreductase</keyword>
<feature type="binding site" evidence="14">
    <location>
        <position position="71"/>
    </location>
    <ligand>
        <name>Ca(2+)</name>
        <dbReference type="ChEBI" id="CHEBI:29108"/>
        <label>1</label>
    </ligand>
</feature>
<keyword evidence="5 14" id="KW-0479">Metal-binding</keyword>
<evidence type="ECO:0000256" key="15">
    <source>
        <dbReference type="PIRSR" id="PIRSR600823-4"/>
    </source>
</evidence>
<name>A0A7I8JWW7_SPIIN</name>
<feature type="chain" id="PRO_5029943213" description="Peroxidase" evidence="17">
    <location>
        <begin position="21"/>
        <end position="326"/>
    </location>
</feature>
<feature type="binding site" evidence="14">
    <location>
        <position position="64"/>
    </location>
    <ligand>
        <name>Ca(2+)</name>
        <dbReference type="ChEBI" id="CHEBI:29108"/>
        <label>1</label>
    </ligand>
</feature>
<dbReference type="Proteomes" id="UP000663760">
    <property type="component" value="Chromosome 1"/>
</dbReference>
<dbReference type="PROSITE" id="PS00435">
    <property type="entry name" value="PEROXIDASE_1"/>
    <property type="match status" value="1"/>
</dbReference>
<evidence type="ECO:0000256" key="12">
    <source>
        <dbReference type="PIRSR" id="PIRSR600823-1"/>
    </source>
</evidence>
<comment type="similarity">
    <text evidence="2">Belongs to the peroxidase family. Ascorbate peroxidase subfamily.</text>
</comment>
<dbReference type="InterPro" id="IPR002016">
    <property type="entry name" value="Haem_peroxidase"/>
</dbReference>
<accession>A0A7I8JWW7</accession>
<dbReference type="CDD" id="cd00693">
    <property type="entry name" value="secretory_peroxidase"/>
    <property type="match status" value="1"/>
</dbReference>
<feature type="signal peptide" evidence="17">
    <location>
        <begin position="1"/>
        <end position="20"/>
    </location>
</feature>
<reference evidence="19" key="1">
    <citation type="submission" date="2020-02" db="EMBL/GenBank/DDBJ databases">
        <authorList>
            <person name="Scholz U."/>
            <person name="Mascher M."/>
            <person name="Fiebig A."/>
        </authorList>
    </citation>
    <scope>NUCLEOTIDE SEQUENCE</scope>
</reference>
<dbReference type="PANTHER" id="PTHR31235">
    <property type="entry name" value="PEROXIDASE 25-RELATED"/>
    <property type="match status" value="1"/>
</dbReference>
<comment type="function">
    <text evidence="17">Removal of H(2)O(2), oxidation of toxic reductants, biosynthesis and degradation of lignin, suberization, auxin catabolism, response to environmental stresses such as wounding, pathogen attack and oxidative stress.</text>
</comment>
<keyword evidence="9 16" id="KW-1015">Disulfide bond</keyword>
<dbReference type="FunFam" id="1.10.420.10:FF:000006">
    <property type="entry name" value="Peroxidase"/>
    <property type="match status" value="1"/>
</dbReference>
<dbReference type="PRINTS" id="PR00458">
    <property type="entry name" value="PEROXIDASE"/>
</dbReference>
<feature type="active site" description="Proton acceptor" evidence="12">
    <location>
        <position position="63"/>
    </location>
</feature>
<evidence type="ECO:0000259" key="18">
    <source>
        <dbReference type="PROSITE" id="PS50873"/>
    </source>
</evidence>
<evidence type="ECO:0000313" key="19">
    <source>
        <dbReference type="EMBL" id="CAA7388367.1"/>
    </source>
</evidence>
<dbReference type="AlphaFoldDB" id="A0A7I8JWW7"/>
<feature type="disulfide bond" evidence="16">
    <location>
        <begin position="65"/>
        <end position="70"/>
    </location>
</feature>
<feature type="binding site" evidence="14">
    <location>
        <position position="241"/>
    </location>
    <ligand>
        <name>Ca(2+)</name>
        <dbReference type="ChEBI" id="CHEBI:29108"/>
        <label>2</label>
    </ligand>
</feature>
<dbReference type="InterPro" id="IPR019794">
    <property type="entry name" value="Peroxidases_AS"/>
</dbReference>
<feature type="binding site" evidence="14">
    <location>
        <position position="85"/>
    </location>
    <ligand>
        <name>Ca(2+)</name>
        <dbReference type="ChEBI" id="CHEBI:29108"/>
        <label>1</label>
    </ligand>
</feature>
<dbReference type="EC" id="1.11.1.7" evidence="17"/>
<evidence type="ECO:0000256" key="17">
    <source>
        <dbReference type="RuleBase" id="RU362060"/>
    </source>
</evidence>
<evidence type="ECO:0000256" key="14">
    <source>
        <dbReference type="PIRSR" id="PIRSR600823-3"/>
    </source>
</evidence>
<keyword evidence="17" id="KW-0732">Signal</keyword>
<dbReference type="GO" id="GO:0046872">
    <property type="term" value="F:metal ion binding"/>
    <property type="evidence" value="ECO:0007669"/>
    <property type="project" value="UniProtKB-UniRule"/>
</dbReference>
<feature type="site" description="Transition state stabilizer" evidence="15">
    <location>
        <position position="59"/>
    </location>
</feature>
<dbReference type="GO" id="GO:0005576">
    <property type="term" value="C:extracellular region"/>
    <property type="evidence" value="ECO:0007669"/>
    <property type="project" value="UniProtKB-SubCell"/>
</dbReference>
<dbReference type="PRINTS" id="PR00461">
    <property type="entry name" value="PLPEROXIDASE"/>
</dbReference>
<evidence type="ECO:0000313" key="20">
    <source>
        <dbReference type="Proteomes" id="UP000663760"/>
    </source>
</evidence>
<dbReference type="InterPro" id="IPR033905">
    <property type="entry name" value="Secretory_peroxidase"/>
</dbReference>
<keyword evidence="11 17" id="KW-0376">Hydrogen peroxide</keyword>
<comment type="cofactor">
    <cofactor evidence="14 17">
        <name>heme b</name>
        <dbReference type="ChEBI" id="CHEBI:60344"/>
    </cofactor>
    <text evidence="14 17">Binds 1 heme b (iron(II)-protoporphyrin IX) group per subunit.</text>
</comment>
<keyword evidence="17" id="KW-0964">Secreted</keyword>
<keyword evidence="3 17" id="KW-0575">Peroxidase</keyword>
<dbReference type="GO" id="GO:0020037">
    <property type="term" value="F:heme binding"/>
    <property type="evidence" value="ECO:0007669"/>
    <property type="project" value="UniProtKB-UniRule"/>
</dbReference>
<keyword evidence="10" id="KW-0325">Glycoprotein</keyword>
<gene>
    <name evidence="19" type="ORF">SI8410_01000608</name>
</gene>
<feature type="binding site" evidence="13">
    <location>
        <position position="157"/>
    </location>
    <ligand>
        <name>substrate</name>
    </ligand>
</feature>
<dbReference type="InterPro" id="IPR019793">
    <property type="entry name" value="Peroxidases_heam-ligand_BS"/>
</dbReference>
<evidence type="ECO:0000256" key="4">
    <source>
        <dbReference type="ARBA" id="ARBA00022617"/>
    </source>
</evidence>
<evidence type="ECO:0000256" key="6">
    <source>
        <dbReference type="ARBA" id="ARBA00022837"/>
    </source>
</evidence>
<dbReference type="PROSITE" id="PS50873">
    <property type="entry name" value="PEROXIDASE_4"/>
    <property type="match status" value="1"/>
</dbReference>
<feature type="binding site" evidence="14">
    <location>
        <position position="73"/>
    </location>
    <ligand>
        <name>Ca(2+)</name>
        <dbReference type="ChEBI" id="CHEBI:29108"/>
        <label>1</label>
    </ligand>
</feature>
<dbReference type="Gene3D" id="1.10.520.10">
    <property type="match status" value="1"/>
</dbReference>
<comment type="catalytic activity">
    <reaction evidence="1 17">
        <text>2 a phenolic donor + H2O2 = 2 a phenolic radical donor + 2 H2O</text>
        <dbReference type="Rhea" id="RHEA:56136"/>
        <dbReference type="ChEBI" id="CHEBI:15377"/>
        <dbReference type="ChEBI" id="CHEBI:16240"/>
        <dbReference type="ChEBI" id="CHEBI:139520"/>
        <dbReference type="ChEBI" id="CHEBI:139521"/>
        <dbReference type="EC" id="1.11.1.7"/>
    </reaction>
</comment>
<evidence type="ECO:0000256" key="11">
    <source>
        <dbReference type="ARBA" id="ARBA00023324"/>
    </source>
</evidence>
<dbReference type="GO" id="GO:0140825">
    <property type="term" value="F:lactoperoxidase activity"/>
    <property type="evidence" value="ECO:0007669"/>
    <property type="project" value="UniProtKB-EC"/>
</dbReference>
<evidence type="ECO:0000256" key="1">
    <source>
        <dbReference type="ARBA" id="ARBA00000189"/>
    </source>
</evidence>
<dbReference type="GO" id="GO:0006979">
    <property type="term" value="P:response to oxidative stress"/>
    <property type="evidence" value="ECO:0007669"/>
    <property type="project" value="UniProtKB-UniRule"/>
</dbReference>
<keyword evidence="6 14" id="KW-0106">Calcium</keyword>